<keyword evidence="3" id="KW-1185">Reference proteome</keyword>
<keyword evidence="1" id="KW-0472">Membrane</keyword>
<name>A0A0E4GCF3_9FIRM</name>
<dbReference type="AlphaFoldDB" id="A0A0E4GCF3"/>
<protein>
    <submittedName>
        <fullName evidence="2">Uncharacterized</fullName>
    </submittedName>
</protein>
<feature type="transmembrane region" description="Helical" evidence="1">
    <location>
        <begin position="7"/>
        <end position="40"/>
    </location>
</feature>
<keyword evidence="1" id="KW-0812">Transmembrane</keyword>
<gene>
    <name evidence="2" type="ORF">2804</name>
</gene>
<dbReference type="STRING" id="690567.2804"/>
<evidence type="ECO:0000313" key="2">
    <source>
        <dbReference type="EMBL" id="CFY11903.1"/>
    </source>
</evidence>
<reference evidence="2 3" key="1">
    <citation type="submission" date="2015-03" db="EMBL/GenBank/DDBJ databases">
        <authorList>
            <person name="Murphy D."/>
        </authorList>
    </citation>
    <scope>NUCLEOTIDE SEQUENCE [LARGE SCALE GENOMIC DNA]</scope>
    <source>
        <strain evidence="2 3">OL-4</strain>
    </source>
</reference>
<accession>A0A0E4GCF3</accession>
<dbReference type="EMBL" id="CGIH01000053">
    <property type="protein sequence ID" value="CFY11903.1"/>
    <property type="molecule type" value="Genomic_DNA"/>
</dbReference>
<keyword evidence="1" id="KW-1133">Transmembrane helix</keyword>
<proteinExistence type="predicted"/>
<evidence type="ECO:0000313" key="3">
    <source>
        <dbReference type="Proteomes" id="UP000045545"/>
    </source>
</evidence>
<dbReference type="Proteomes" id="UP000045545">
    <property type="component" value="Unassembled WGS sequence"/>
</dbReference>
<dbReference type="OrthoDB" id="2081214at2"/>
<organism evidence="2 3">
    <name type="scientific">Syntrophomonas zehnderi OL-4</name>
    <dbReference type="NCBI Taxonomy" id="690567"/>
    <lineage>
        <taxon>Bacteria</taxon>
        <taxon>Bacillati</taxon>
        <taxon>Bacillota</taxon>
        <taxon>Clostridia</taxon>
        <taxon>Eubacteriales</taxon>
        <taxon>Syntrophomonadaceae</taxon>
        <taxon>Syntrophomonas</taxon>
    </lineage>
</organism>
<sequence length="569" mass="65870">MALWVLVIINIFFFITFAKGFAISYLILALFISVAGILYLKWLVNQITADKDLSEEIISQAAELMERIRPFCDEVFVNEINRITEPILENIEQDFTKGLGWLWENNQIYLAGLEQGITETKTVINITENLNGNTRLENARKLQEKLDQLMQLIDDIDQFKDKKQADLEKHLQGKTRELEIGMSKEKEIFYEYVEKLLIQHIKDTEDGIDIIEYLNIDKLGEQFSVVIEKSIETRLAHFKDSTIKDLENMSADIVGKMQKGALQLRNIFSDIGGLIENIMSECRQDVPTSRRLKDSYDIIMELKEQANNYLLTLAWQDILIEKRWQDIQTKLYMIKDQVLANVNDEVTDYIINLLEDNITHYSGMASRADLSLVYKACLDAETIYQVSETENMQNIINDNVYSLLQFIRPVEIMASAALRFSETGINERRFIKDRQRQAEHAQVWERVIQELENTKPELIPYLDDVYPLAWVSFCNSPHIRQKPENINDAAWMMFAAAVGGQEIGRDGMLLIGLLLFIYSLRNKYVHPLQSLPLPLEKAEDVEYIRYAAYKSIDILASLNLRGIVKNKLI</sequence>
<evidence type="ECO:0000256" key="1">
    <source>
        <dbReference type="SAM" id="Phobius"/>
    </source>
</evidence>